<proteinExistence type="predicted"/>
<evidence type="ECO:0008006" key="3">
    <source>
        <dbReference type="Google" id="ProtNLM"/>
    </source>
</evidence>
<reference evidence="1" key="1">
    <citation type="journal article" date="2023" name="Plant J.">
        <title>Genome sequences and population genomics provide insights into the demographic history, inbreeding, and mutation load of two 'living fossil' tree species of Dipteronia.</title>
        <authorList>
            <person name="Feng Y."/>
            <person name="Comes H.P."/>
            <person name="Chen J."/>
            <person name="Zhu S."/>
            <person name="Lu R."/>
            <person name="Zhang X."/>
            <person name="Li P."/>
            <person name="Qiu J."/>
            <person name="Olsen K.M."/>
            <person name="Qiu Y."/>
        </authorList>
    </citation>
    <scope>NUCLEOTIDE SEQUENCE</scope>
    <source>
        <strain evidence="1">KIB01</strain>
    </source>
</reference>
<dbReference type="Proteomes" id="UP001280121">
    <property type="component" value="Unassembled WGS sequence"/>
</dbReference>
<protein>
    <recommendedName>
        <fullName evidence="3">RNase H type-1 domain-containing protein</fullName>
    </recommendedName>
</protein>
<dbReference type="EMBL" id="JANJYI010000005">
    <property type="protein sequence ID" value="KAK2648632.1"/>
    <property type="molecule type" value="Genomic_DNA"/>
</dbReference>
<name>A0AAD9X000_9ROSI</name>
<accession>A0AAD9X000</accession>
<evidence type="ECO:0000313" key="2">
    <source>
        <dbReference type="Proteomes" id="UP001280121"/>
    </source>
</evidence>
<dbReference type="AlphaFoldDB" id="A0AAD9X000"/>
<keyword evidence="2" id="KW-1185">Reference proteome</keyword>
<evidence type="ECO:0000313" key="1">
    <source>
        <dbReference type="EMBL" id="KAK2648632.1"/>
    </source>
</evidence>
<gene>
    <name evidence="1" type="ORF">Ddye_016121</name>
</gene>
<comment type="caution">
    <text evidence="1">The sequence shown here is derived from an EMBL/GenBank/DDBJ whole genome shotgun (WGS) entry which is preliminary data.</text>
</comment>
<organism evidence="1 2">
    <name type="scientific">Dipteronia dyeriana</name>
    <dbReference type="NCBI Taxonomy" id="168575"/>
    <lineage>
        <taxon>Eukaryota</taxon>
        <taxon>Viridiplantae</taxon>
        <taxon>Streptophyta</taxon>
        <taxon>Embryophyta</taxon>
        <taxon>Tracheophyta</taxon>
        <taxon>Spermatophyta</taxon>
        <taxon>Magnoliopsida</taxon>
        <taxon>eudicotyledons</taxon>
        <taxon>Gunneridae</taxon>
        <taxon>Pentapetalae</taxon>
        <taxon>rosids</taxon>
        <taxon>malvids</taxon>
        <taxon>Sapindales</taxon>
        <taxon>Sapindaceae</taxon>
        <taxon>Hippocastanoideae</taxon>
        <taxon>Acereae</taxon>
        <taxon>Dipteronia</taxon>
    </lineage>
</organism>
<sequence>MWSCWALKGVRSYCGILMGGNRFRMGEEELNFLCVVLWRIRSIRNQLVHGGNTSLLGEVVPWSVSFLDEWLVANPIGLVREITADQETPRWCPPCEGFYTLSTDTALDSQSKIVGWGMVNRDHSGSVMVAGAQRIINASSDIGLIIGGIRDCLRDMRVDSISFVSRQAC</sequence>